<evidence type="ECO:0000256" key="3">
    <source>
        <dbReference type="ARBA" id="ARBA00006728"/>
    </source>
</evidence>
<evidence type="ECO:0000259" key="11">
    <source>
        <dbReference type="PROSITE" id="PS51745"/>
    </source>
</evidence>
<evidence type="ECO:0000313" key="13">
    <source>
        <dbReference type="Proteomes" id="UP000734854"/>
    </source>
</evidence>
<keyword evidence="9 10" id="KW-0927">Auxin signaling pathway</keyword>
<dbReference type="GO" id="GO:0005634">
    <property type="term" value="C:nucleus"/>
    <property type="evidence" value="ECO:0007669"/>
    <property type="project" value="UniProtKB-SubCell"/>
</dbReference>
<dbReference type="GO" id="GO:0009734">
    <property type="term" value="P:auxin-activated signaling pathway"/>
    <property type="evidence" value="ECO:0007669"/>
    <property type="project" value="UniProtKB-UniRule"/>
</dbReference>
<evidence type="ECO:0000256" key="6">
    <source>
        <dbReference type="ARBA" id="ARBA00023015"/>
    </source>
</evidence>
<reference evidence="12 13" key="1">
    <citation type="submission" date="2020-08" db="EMBL/GenBank/DDBJ databases">
        <title>Plant Genome Project.</title>
        <authorList>
            <person name="Zhang R.-G."/>
        </authorList>
    </citation>
    <scope>NUCLEOTIDE SEQUENCE [LARGE SCALE GENOMIC DNA]</scope>
    <source>
        <tissue evidence="12">Rhizome</tissue>
    </source>
</reference>
<evidence type="ECO:0000256" key="10">
    <source>
        <dbReference type="RuleBase" id="RU004549"/>
    </source>
</evidence>
<keyword evidence="6 10" id="KW-0805">Transcription regulation</keyword>
<evidence type="ECO:0000313" key="12">
    <source>
        <dbReference type="EMBL" id="KAG6538530.1"/>
    </source>
</evidence>
<dbReference type="Pfam" id="PF02309">
    <property type="entry name" value="AUX_IAA"/>
    <property type="match status" value="1"/>
</dbReference>
<evidence type="ECO:0000256" key="7">
    <source>
        <dbReference type="ARBA" id="ARBA00023163"/>
    </source>
</evidence>
<dbReference type="InterPro" id="IPR053793">
    <property type="entry name" value="PB1-like"/>
</dbReference>
<keyword evidence="13" id="KW-1185">Reference proteome</keyword>
<dbReference type="SUPFAM" id="SSF54277">
    <property type="entry name" value="CAD &amp; PB1 domains"/>
    <property type="match status" value="1"/>
</dbReference>
<dbReference type="Gene3D" id="3.10.20.90">
    <property type="entry name" value="Phosphatidylinositol 3-kinase Catalytic Subunit, Chain A, domain 1"/>
    <property type="match status" value="1"/>
</dbReference>
<comment type="function">
    <text evidence="1 10">Aux/IAA proteins are short-lived transcriptional factors that function as repressors of early auxin response genes at low auxin concentrations.</text>
</comment>
<comment type="subunit">
    <text evidence="4 10">Homodimers and heterodimers.</text>
</comment>
<dbReference type="GO" id="GO:0006355">
    <property type="term" value="P:regulation of DNA-templated transcription"/>
    <property type="evidence" value="ECO:0007669"/>
    <property type="project" value="InterPro"/>
</dbReference>
<evidence type="ECO:0000256" key="1">
    <source>
        <dbReference type="ARBA" id="ARBA00002159"/>
    </source>
</evidence>
<gene>
    <name evidence="12" type="ORF">ZIOFF_003654</name>
</gene>
<sequence length="289" mass="32134">MLAVGDRIFGQSGIPQSRVENSALLKRLANINQKYNEAAVDNRILKANVETLRAKAKSYLSFTFVKMEEDVKPLTGMTLFYSTIADMSSANDRGGVIVDRMANGLGLEETELRLGLGLDGGGGGEDEGSKKRGFEETIDLKLQLHMPSDSEKSEATLESSDNMAVGWPPVRSFRKNILYVHPEKHVCDSSNSPAAFVKVGMDGAPYLRKVDLKMFNSYQELSMAPQKMFSSFTTSTRMRACRNSCSPGMSERDYMNESKVMNLLNGSDYVRTYEDKDGDWMLVGDVPWE</sequence>
<dbReference type="EMBL" id="JACMSC010000001">
    <property type="protein sequence ID" value="KAG6538530.1"/>
    <property type="molecule type" value="Genomic_DNA"/>
</dbReference>
<dbReference type="InterPro" id="IPR033389">
    <property type="entry name" value="AUX/IAA_dom"/>
</dbReference>
<feature type="domain" description="PB1" evidence="11">
    <location>
        <begin position="194"/>
        <end position="289"/>
    </location>
</feature>
<dbReference type="InterPro" id="IPR003311">
    <property type="entry name" value="AUX_IAA"/>
</dbReference>
<dbReference type="PROSITE" id="PS51745">
    <property type="entry name" value="PB1"/>
    <property type="match status" value="1"/>
</dbReference>
<dbReference type="Proteomes" id="UP000734854">
    <property type="component" value="Unassembled WGS sequence"/>
</dbReference>
<dbReference type="PANTHER" id="PTHR31734:SF103">
    <property type="entry name" value="AUXIN-RESPONSIVE PROTEIN IAA16"/>
    <property type="match status" value="1"/>
</dbReference>
<comment type="caution">
    <text evidence="12">The sequence shown here is derived from an EMBL/GenBank/DDBJ whole genome shotgun (WGS) entry which is preliminary data.</text>
</comment>
<dbReference type="PANTHER" id="PTHR31734">
    <property type="entry name" value="AUXIN-RESPONSIVE PROTEIN IAA17"/>
    <property type="match status" value="1"/>
</dbReference>
<keyword evidence="5 10" id="KW-0678">Repressor</keyword>
<evidence type="ECO:0000256" key="8">
    <source>
        <dbReference type="ARBA" id="ARBA00023242"/>
    </source>
</evidence>
<keyword evidence="8 10" id="KW-0539">Nucleus</keyword>
<organism evidence="12 13">
    <name type="scientific">Zingiber officinale</name>
    <name type="common">Ginger</name>
    <name type="synonym">Amomum zingiber</name>
    <dbReference type="NCBI Taxonomy" id="94328"/>
    <lineage>
        <taxon>Eukaryota</taxon>
        <taxon>Viridiplantae</taxon>
        <taxon>Streptophyta</taxon>
        <taxon>Embryophyta</taxon>
        <taxon>Tracheophyta</taxon>
        <taxon>Spermatophyta</taxon>
        <taxon>Magnoliopsida</taxon>
        <taxon>Liliopsida</taxon>
        <taxon>Zingiberales</taxon>
        <taxon>Zingiberaceae</taxon>
        <taxon>Zingiber</taxon>
    </lineage>
</organism>
<evidence type="ECO:0000256" key="5">
    <source>
        <dbReference type="ARBA" id="ARBA00022491"/>
    </source>
</evidence>
<evidence type="ECO:0000256" key="9">
    <source>
        <dbReference type="ARBA" id="ARBA00023294"/>
    </source>
</evidence>
<accession>A0A8J5MAP9</accession>
<evidence type="ECO:0000256" key="4">
    <source>
        <dbReference type="ARBA" id="ARBA00011726"/>
    </source>
</evidence>
<name>A0A8J5MAP9_ZINOF</name>
<dbReference type="AlphaFoldDB" id="A0A8J5MAP9"/>
<keyword evidence="7 10" id="KW-0804">Transcription</keyword>
<comment type="similarity">
    <text evidence="3 10">Belongs to the Aux/IAA family.</text>
</comment>
<protein>
    <recommendedName>
        <fullName evidence="10">Auxin-responsive protein</fullName>
    </recommendedName>
</protein>
<proteinExistence type="inferred from homology"/>
<comment type="subcellular location">
    <subcellularLocation>
        <location evidence="2 10">Nucleus</location>
    </subcellularLocation>
</comment>
<evidence type="ECO:0000256" key="2">
    <source>
        <dbReference type="ARBA" id="ARBA00004123"/>
    </source>
</evidence>